<gene>
    <name evidence="1" type="ORF">ACFL27_26040</name>
</gene>
<organism evidence="1 2">
    <name type="scientific">candidate division CSSED10-310 bacterium</name>
    <dbReference type="NCBI Taxonomy" id="2855610"/>
    <lineage>
        <taxon>Bacteria</taxon>
        <taxon>Bacteria division CSSED10-310</taxon>
    </lineage>
</organism>
<reference evidence="1 2" key="1">
    <citation type="submission" date="2024-09" db="EMBL/GenBank/DDBJ databases">
        <title>Laminarin stimulates single cell rates of sulfate reduction while oxygen inhibits transcriptomic activity in coastal marine sediment.</title>
        <authorList>
            <person name="Lindsay M."/>
            <person name="Orcutt B."/>
            <person name="Emerson D."/>
            <person name="Stepanauskas R."/>
            <person name="D'Angelo T."/>
        </authorList>
    </citation>
    <scope>NUCLEOTIDE SEQUENCE [LARGE SCALE GENOMIC DNA]</scope>
    <source>
        <strain evidence="1">SAG AM-311-K15</strain>
    </source>
</reference>
<dbReference type="EMBL" id="JBHPBY010000564">
    <property type="protein sequence ID" value="MFC1853659.1"/>
    <property type="molecule type" value="Genomic_DNA"/>
</dbReference>
<name>A0ABV6Z5D3_UNCC1</name>
<protein>
    <recommendedName>
        <fullName evidence="3">SAM-dependent methyltransferase</fullName>
    </recommendedName>
</protein>
<evidence type="ECO:0000313" key="1">
    <source>
        <dbReference type="EMBL" id="MFC1853659.1"/>
    </source>
</evidence>
<sequence length="51" mass="5771">MAARGMEHLFAANRDEYLAELGYHWEEARETDRARSCFIAAALRATVSAKI</sequence>
<comment type="caution">
    <text evidence="1">The sequence shown here is derived from an EMBL/GenBank/DDBJ whole genome shotgun (WGS) entry which is preliminary data.</text>
</comment>
<proteinExistence type="predicted"/>
<evidence type="ECO:0008006" key="3">
    <source>
        <dbReference type="Google" id="ProtNLM"/>
    </source>
</evidence>
<dbReference type="Proteomes" id="UP001594351">
    <property type="component" value="Unassembled WGS sequence"/>
</dbReference>
<accession>A0ABV6Z5D3</accession>
<evidence type="ECO:0000313" key="2">
    <source>
        <dbReference type="Proteomes" id="UP001594351"/>
    </source>
</evidence>
<keyword evidence="2" id="KW-1185">Reference proteome</keyword>